<reference evidence="2" key="1">
    <citation type="submission" date="2020-05" db="EMBL/GenBank/DDBJ databases">
        <authorList>
            <person name="Wang L."/>
            <person name="Shao Z."/>
        </authorList>
    </citation>
    <scope>NUCLEOTIDE SEQUENCE</scope>
    <source>
        <strain evidence="1">MCCC 1A05748</strain>
        <strain evidence="2">MCCC 1A05776</strain>
    </source>
</reference>
<evidence type="ECO:0000313" key="2">
    <source>
        <dbReference type="EMBL" id="MCE8052229.1"/>
    </source>
</evidence>
<comment type="caution">
    <text evidence="2">The sequence shown here is derived from an EMBL/GenBank/DDBJ whole genome shotgun (WGS) entry which is preliminary data.</text>
</comment>
<dbReference type="EMBL" id="JABFTS010000004">
    <property type="protein sequence ID" value="MCE8052229.1"/>
    <property type="molecule type" value="Genomic_DNA"/>
</dbReference>
<dbReference type="PANTHER" id="PTHR40267:SF1">
    <property type="entry name" value="BLR3294 PROTEIN"/>
    <property type="match status" value="1"/>
</dbReference>
<dbReference type="Gene3D" id="3.40.50.12500">
    <property type="match status" value="1"/>
</dbReference>
<sequence>MKDTQCLGILLPEDGPPDYEWYGLDRQCDPVANGLPSIAVGKVISDGHHEHTALMALGATDRLAAVGEPLVRDSAARAVVWACTSGSFIGGLEWSLAQSRELSQRLGVPVTSTALAFRAALAALDQSRVDLLSPYPPAVTERLVQFLHDSGVKVENLQALDCPYAADSHRLDIVTAVSDFASEHRASRNPLLVPDTAINTLELVETMQHEAGRMVLTANQVSLWVGLRLLLRSGGPARYLQALSEAPLPSS</sequence>
<keyword evidence="3" id="KW-1185">Reference proteome</keyword>
<dbReference type="PANTHER" id="PTHR40267">
    <property type="entry name" value="BLR3294 PROTEIN"/>
    <property type="match status" value="1"/>
</dbReference>
<dbReference type="InterPro" id="IPR053714">
    <property type="entry name" value="Iso_Racemase_Enz_sf"/>
</dbReference>
<dbReference type="EMBL" id="JABFTQ010000011">
    <property type="protein sequence ID" value="MCE8048236.1"/>
    <property type="molecule type" value="Genomic_DNA"/>
</dbReference>
<evidence type="ECO:0000313" key="3">
    <source>
        <dbReference type="Proteomes" id="UP001320154"/>
    </source>
</evidence>
<dbReference type="AlphaFoldDB" id="A0AAW4YVF1"/>
<protein>
    <recommendedName>
        <fullName evidence="5">Maleate cis-trans isomerase</fullName>
    </recommendedName>
</protein>
<dbReference type="Proteomes" id="UP001320154">
    <property type="component" value="Unassembled WGS sequence"/>
</dbReference>
<gene>
    <name evidence="1" type="ORF">HOP60_16020</name>
    <name evidence="2" type="ORF">HOP61_13040</name>
</gene>
<evidence type="ECO:0000313" key="4">
    <source>
        <dbReference type="Proteomes" id="UP001320178"/>
    </source>
</evidence>
<accession>A0AAW4YVF1</accession>
<reference evidence="2 3" key="2">
    <citation type="journal article" date="2021" name="Front. Microbiol.">
        <title>Aerobic Denitrification and Heterotrophic Sulfur Oxidation in the Genus Halomonas Revealed by Six Novel Species Characterizations and Genome-Based Analysis.</title>
        <authorList>
            <person name="Wang L."/>
            <person name="Shao Z."/>
        </authorList>
    </citation>
    <scope>NUCLEOTIDE SEQUENCE</scope>
    <source>
        <strain evidence="1 3">MCCC 1A05748</strain>
        <strain evidence="2">MCCC 1A05776</strain>
    </source>
</reference>
<name>A0AAW4YVF1_9GAMM</name>
<dbReference type="Proteomes" id="UP001320178">
    <property type="component" value="Unassembled WGS sequence"/>
</dbReference>
<proteinExistence type="predicted"/>
<dbReference type="RefSeq" id="WP_103969938.1">
    <property type="nucleotide sequence ID" value="NZ_FNVC01000021.1"/>
</dbReference>
<organism evidence="2 4">
    <name type="scientific">Billgrantia desiderata</name>
    <dbReference type="NCBI Taxonomy" id="52021"/>
    <lineage>
        <taxon>Bacteria</taxon>
        <taxon>Pseudomonadati</taxon>
        <taxon>Pseudomonadota</taxon>
        <taxon>Gammaproteobacteria</taxon>
        <taxon>Oceanospirillales</taxon>
        <taxon>Halomonadaceae</taxon>
        <taxon>Billgrantia</taxon>
    </lineage>
</organism>
<evidence type="ECO:0000313" key="1">
    <source>
        <dbReference type="EMBL" id="MCE8048236.1"/>
    </source>
</evidence>
<evidence type="ECO:0008006" key="5">
    <source>
        <dbReference type="Google" id="ProtNLM"/>
    </source>
</evidence>
<dbReference type="InterPro" id="IPR026286">
    <property type="entry name" value="MaiA/AMDase"/>
</dbReference>
<dbReference type="Pfam" id="PF17645">
    <property type="entry name" value="Amdase"/>
    <property type="match status" value="1"/>
</dbReference>